<dbReference type="InterPro" id="IPR001544">
    <property type="entry name" value="Aminotrans_IV"/>
</dbReference>
<evidence type="ECO:0000256" key="6">
    <source>
        <dbReference type="ARBA" id="ARBA00009320"/>
    </source>
</evidence>
<evidence type="ECO:0000256" key="4">
    <source>
        <dbReference type="ARBA" id="ARBA00004931"/>
    </source>
</evidence>
<dbReference type="STRING" id="315423.SAMN04488020_102326"/>
<keyword evidence="16" id="KW-0808">Transferase</keyword>
<dbReference type="GO" id="GO:0052656">
    <property type="term" value="F:L-isoleucine-2-oxoglutarate transaminase activity"/>
    <property type="evidence" value="ECO:0007669"/>
    <property type="project" value="RHEA"/>
</dbReference>
<dbReference type="GO" id="GO:0005829">
    <property type="term" value="C:cytosol"/>
    <property type="evidence" value="ECO:0007669"/>
    <property type="project" value="TreeGrafter"/>
</dbReference>
<evidence type="ECO:0000256" key="11">
    <source>
        <dbReference type="ARBA" id="ARBA00048212"/>
    </source>
</evidence>
<dbReference type="EC" id="2.6.1.42" evidence="7"/>
<organism evidence="16 17">
    <name type="scientific">Palleronia marisminoris</name>
    <dbReference type="NCBI Taxonomy" id="315423"/>
    <lineage>
        <taxon>Bacteria</taxon>
        <taxon>Pseudomonadati</taxon>
        <taxon>Pseudomonadota</taxon>
        <taxon>Alphaproteobacteria</taxon>
        <taxon>Rhodobacterales</taxon>
        <taxon>Roseobacteraceae</taxon>
        <taxon>Palleronia</taxon>
    </lineage>
</organism>
<evidence type="ECO:0000313" key="17">
    <source>
        <dbReference type="Proteomes" id="UP000193870"/>
    </source>
</evidence>
<keyword evidence="9 15" id="KW-0663">Pyridoxal phosphate</keyword>
<evidence type="ECO:0000256" key="1">
    <source>
        <dbReference type="ARBA" id="ARBA00001933"/>
    </source>
</evidence>
<evidence type="ECO:0000256" key="3">
    <source>
        <dbReference type="ARBA" id="ARBA00004824"/>
    </source>
</evidence>
<dbReference type="PANTHER" id="PTHR42743">
    <property type="entry name" value="AMINO-ACID AMINOTRANSFERASE"/>
    <property type="match status" value="1"/>
</dbReference>
<comment type="pathway">
    <text evidence="4">Amino-acid biosynthesis; L-valine biosynthesis; L-valine from pyruvate: step 4/4.</text>
</comment>
<dbReference type="GO" id="GO:0009082">
    <property type="term" value="P:branched-chain amino acid biosynthetic process"/>
    <property type="evidence" value="ECO:0007669"/>
    <property type="project" value="UniProtKB-KW"/>
</dbReference>
<proteinExistence type="inferred from homology"/>
<dbReference type="InterPro" id="IPR043131">
    <property type="entry name" value="BCAT-like_N"/>
</dbReference>
<comment type="catalytic activity">
    <reaction evidence="12">
        <text>L-isoleucine + 2-oxoglutarate = (S)-3-methyl-2-oxopentanoate + L-glutamate</text>
        <dbReference type="Rhea" id="RHEA:24801"/>
        <dbReference type="ChEBI" id="CHEBI:16810"/>
        <dbReference type="ChEBI" id="CHEBI:29985"/>
        <dbReference type="ChEBI" id="CHEBI:35146"/>
        <dbReference type="ChEBI" id="CHEBI:58045"/>
        <dbReference type="EC" id="2.6.1.42"/>
    </reaction>
</comment>
<evidence type="ECO:0000256" key="8">
    <source>
        <dbReference type="ARBA" id="ARBA00014472"/>
    </source>
</evidence>
<comment type="pathway">
    <text evidence="5">Amino-acid biosynthesis; L-leucine biosynthesis; L-leucine from 3-methyl-2-oxobutanoate: step 4/4.</text>
</comment>
<dbReference type="InterPro" id="IPR036038">
    <property type="entry name" value="Aminotransferase-like"/>
</dbReference>
<keyword evidence="10" id="KW-0100">Branched-chain amino acid biosynthesis</keyword>
<dbReference type="InterPro" id="IPR043132">
    <property type="entry name" value="BCAT-like_C"/>
</dbReference>
<evidence type="ECO:0000256" key="7">
    <source>
        <dbReference type="ARBA" id="ARBA00013053"/>
    </source>
</evidence>
<dbReference type="GO" id="GO:0052655">
    <property type="term" value="F:L-valine-2-oxoglutarate transaminase activity"/>
    <property type="evidence" value="ECO:0007669"/>
    <property type="project" value="RHEA"/>
</dbReference>
<protein>
    <recommendedName>
        <fullName evidence="8">Probable branched-chain-amino-acid aminotransferase</fullName>
        <ecNumber evidence="7">2.6.1.42</ecNumber>
    </recommendedName>
</protein>
<evidence type="ECO:0000256" key="5">
    <source>
        <dbReference type="ARBA" id="ARBA00005072"/>
    </source>
</evidence>
<dbReference type="SUPFAM" id="SSF56752">
    <property type="entry name" value="D-aminoacid aminotransferase-like PLP-dependent enzymes"/>
    <property type="match status" value="1"/>
</dbReference>
<comment type="cofactor">
    <cofactor evidence="1 15">
        <name>pyridoxal 5'-phosphate</name>
        <dbReference type="ChEBI" id="CHEBI:597326"/>
    </cofactor>
</comment>
<dbReference type="InterPro" id="IPR018300">
    <property type="entry name" value="Aminotrans_IV_CS"/>
</dbReference>
<dbReference type="Proteomes" id="UP000193870">
    <property type="component" value="Unassembled WGS sequence"/>
</dbReference>
<comment type="catalytic activity">
    <reaction evidence="11">
        <text>L-valine + 2-oxoglutarate = 3-methyl-2-oxobutanoate + L-glutamate</text>
        <dbReference type="Rhea" id="RHEA:24813"/>
        <dbReference type="ChEBI" id="CHEBI:11851"/>
        <dbReference type="ChEBI" id="CHEBI:16810"/>
        <dbReference type="ChEBI" id="CHEBI:29985"/>
        <dbReference type="ChEBI" id="CHEBI:57762"/>
        <dbReference type="EC" id="2.6.1.42"/>
    </reaction>
</comment>
<dbReference type="NCBIfam" id="NF009896">
    <property type="entry name" value="PRK13356.1"/>
    <property type="match status" value="1"/>
</dbReference>
<dbReference type="EMBL" id="FWFV01000002">
    <property type="protein sequence ID" value="SLN25517.1"/>
    <property type="molecule type" value="Genomic_DNA"/>
</dbReference>
<keyword evidence="17" id="KW-1185">Reference proteome</keyword>
<evidence type="ECO:0000256" key="14">
    <source>
        <dbReference type="RuleBase" id="RU004106"/>
    </source>
</evidence>
<accession>A0A1Y5RYJ8</accession>
<comment type="catalytic activity">
    <reaction evidence="13">
        <text>L-leucine + 2-oxoglutarate = 4-methyl-2-oxopentanoate + L-glutamate</text>
        <dbReference type="Rhea" id="RHEA:18321"/>
        <dbReference type="ChEBI" id="CHEBI:16810"/>
        <dbReference type="ChEBI" id="CHEBI:17865"/>
        <dbReference type="ChEBI" id="CHEBI:29985"/>
        <dbReference type="ChEBI" id="CHEBI:57427"/>
        <dbReference type="EC" id="2.6.1.42"/>
    </reaction>
</comment>
<evidence type="ECO:0000256" key="9">
    <source>
        <dbReference type="ARBA" id="ARBA00022898"/>
    </source>
</evidence>
<evidence type="ECO:0000256" key="15">
    <source>
        <dbReference type="RuleBase" id="RU004516"/>
    </source>
</evidence>
<gene>
    <name evidence="16" type="primary">ilvE_2</name>
    <name evidence="16" type="ORF">PAM7066_00955</name>
</gene>
<evidence type="ECO:0000256" key="13">
    <source>
        <dbReference type="ARBA" id="ARBA00049229"/>
    </source>
</evidence>
<keyword evidence="16" id="KW-0032">Aminotransferase</keyword>
<dbReference type="RefSeq" id="WP_085852982.1">
    <property type="nucleotide sequence ID" value="NZ_FOPF01000002.1"/>
</dbReference>
<comment type="pathway">
    <text evidence="3">Amino-acid biosynthesis; L-isoleucine biosynthesis; L-isoleucine from 2-oxobutanoate: step 4/4.</text>
</comment>
<dbReference type="PROSITE" id="PS00770">
    <property type="entry name" value="AA_TRANSFER_CLASS_4"/>
    <property type="match status" value="1"/>
</dbReference>
<reference evidence="16 17" key="1">
    <citation type="submission" date="2017-03" db="EMBL/GenBank/DDBJ databases">
        <authorList>
            <person name="Afonso C.L."/>
            <person name="Miller P.J."/>
            <person name="Scott M.A."/>
            <person name="Spackman E."/>
            <person name="Goraichik I."/>
            <person name="Dimitrov K.M."/>
            <person name="Suarez D.L."/>
            <person name="Swayne D.E."/>
        </authorList>
    </citation>
    <scope>NUCLEOTIDE SEQUENCE [LARGE SCALE GENOMIC DNA]</scope>
    <source>
        <strain evidence="16 17">CECT 7066</strain>
    </source>
</reference>
<dbReference type="Pfam" id="PF01063">
    <property type="entry name" value="Aminotran_4"/>
    <property type="match status" value="1"/>
</dbReference>
<keyword evidence="10" id="KW-0028">Amino-acid biosynthesis</keyword>
<sequence length="302" mass="32460">MAIGTEIRTWFEGQWHEGDPAIIRAADHGAWLGSSVFDGARYARGVAPDLLAHCERVNRSAKALMMTPTVEATDMVEIVREGLALYPADAALYIRPMYWAIDAAPGAIAPGETTGFAICLESIPLASEDATTTLTTTRFRRPVLESAVVNAKAGCLYPNNARMLREAQAKGFGNALAADALGNVAETATANVFLAKDGVVFTPIPNGTFLAGITRARHIDLLRRDGVEVVETVVTFDDVRAADEVFLTGNMSKITPVTAFDDTTYAVGPIAKRARQLYWDWALSETDVDTGRPLGQDRLGGS</sequence>
<evidence type="ECO:0000256" key="10">
    <source>
        <dbReference type="ARBA" id="ARBA00023304"/>
    </source>
</evidence>
<dbReference type="InterPro" id="IPR050571">
    <property type="entry name" value="Class-IV_PLP-Dep_Aminotrnsfr"/>
</dbReference>
<evidence type="ECO:0000256" key="12">
    <source>
        <dbReference type="ARBA" id="ARBA00048798"/>
    </source>
</evidence>
<name>A0A1Y5RYJ8_9RHOB</name>
<dbReference type="Gene3D" id="3.30.470.10">
    <property type="match status" value="1"/>
</dbReference>
<evidence type="ECO:0000256" key="2">
    <source>
        <dbReference type="ARBA" id="ARBA00003109"/>
    </source>
</evidence>
<dbReference type="PANTHER" id="PTHR42743:SF11">
    <property type="entry name" value="AMINODEOXYCHORISMATE LYASE"/>
    <property type="match status" value="1"/>
</dbReference>
<comment type="similarity">
    <text evidence="6 14">Belongs to the class-IV pyridoxal-phosphate-dependent aminotransferase family.</text>
</comment>
<comment type="function">
    <text evidence="2">Acts on leucine, isoleucine and valine.</text>
</comment>
<dbReference type="Gene3D" id="3.20.10.10">
    <property type="entry name" value="D-amino Acid Aminotransferase, subunit A, domain 2"/>
    <property type="match status" value="1"/>
</dbReference>
<dbReference type="GO" id="GO:0052654">
    <property type="term" value="F:L-leucine-2-oxoglutarate transaminase activity"/>
    <property type="evidence" value="ECO:0007669"/>
    <property type="project" value="RHEA"/>
</dbReference>
<dbReference type="OrthoDB" id="21319at2"/>
<dbReference type="AlphaFoldDB" id="A0A1Y5RYJ8"/>
<evidence type="ECO:0000313" key="16">
    <source>
        <dbReference type="EMBL" id="SLN25517.1"/>
    </source>
</evidence>